<evidence type="ECO:0000256" key="7">
    <source>
        <dbReference type="RuleBase" id="RU363137"/>
    </source>
</evidence>
<dbReference type="PANTHER" id="PTHR10639:SF7">
    <property type="entry name" value="CLATHRIN LIGHT CHAIN"/>
    <property type="match status" value="1"/>
</dbReference>
<dbReference type="EMBL" id="CM026424">
    <property type="protein sequence ID" value="KAG0580020.1"/>
    <property type="molecule type" value="Genomic_DNA"/>
</dbReference>
<evidence type="ECO:0000313" key="9">
    <source>
        <dbReference type="EMBL" id="KAG0580020.1"/>
    </source>
</evidence>
<accession>A0A8T0I8I7</accession>
<evidence type="ECO:0000313" key="10">
    <source>
        <dbReference type="Proteomes" id="UP000822688"/>
    </source>
</evidence>
<keyword evidence="4 7" id="KW-0472">Membrane</keyword>
<proteinExistence type="inferred from homology"/>
<evidence type="ECO:0000256" key="2">
    <source>
        <dbReference type="ARBA" id="ARBA00004180"/>
    </source>
</evidence>
<dbReference type="PANTHER" id="PTHR10639">
    <property type="entry name" value="CLATHRIN LIGHT CHAIN"/>
    <property type="match status" value="1"/>
</dbReference>
<evidence type="ECO:0000256" key="1">
    <source>
        <dbReference type="ARBA" id="ARBA00003913"/>
    </source>
</evidence>
<dbReference type="GO" id="GO:0032050">
    <property type="term" value="F:clathrin heavy chain binding"/>
    <property type="evidence" value="ECO:0007669"/>
    <property type="project" value="TreeGrafter"/>
</dbReference>
<comment type="similarity">
    <text evidence="3 7">Belongs to the clathrin light chain family.</text>
</comment>
<organism evidence="9 10">
    <name type="scientific">Ceratodon purpureus</name>
    <name type="common">Fire moss</name>
    <name type="synonym">Dicranum purpureum</name>
    <dbReference type="NCBI Taxonomy" id="3225"/>
    <lineage>
        <taxon>Eukaryota</taxon>
        <taxon>Viridiplantae</taxon>
        <taxon>Streptophyta</taxon>
        <taxon>Embryophyta</taxon>
        <taxon>Bryophyta</taxon>
        <taxon>Bryophytina</taxon>
        <taxon>Bryopsida</taxon>
        <taxon>Dicranidae</taxon>
        <taxon>Pseudoditrichales</taxon>
        <taxon>Ditrichaceae</taxon>
        <taxon>Ceratodon</taxon>
    </lineage>
</organism>
<feature type="region of interest" description="Disordered" evidence="8">
    <location>
        <begin position="162"/>
        <end position="188"/>
    </location>
</feature>
<sequence length="207" mass="24263">MHGLVWKQLEMPKEMDKASQDKDTDVGDTELMHSNALIDNIHQSYDNFDEKEEEDSDQSTEESAQAKESPILRQWRKKKKLELEARERESQAKQDRILEQAAIERENFYKEREAQIEARKRLNRERETKYHADVESKQKHVEGNLWKAVAALINLDGEMDRKVANRSEKSPESPKKLKEYSPKAVRKTTDLSRMREVLAQLLLASKN</sequence>
<reference evidence="9" key="1">
    <citation type="submission" date="2020-06" db="EMBL/GenBank/DDBJ databases">
        <title>WGS assembly of Ceratodon purpureus strain R40.</title>
        <authorList>
            <person name="Carey S.B."/>
            <person name="Jenkins J."/>
            <person name="Shu S."/>
            <person name="Lovell J.T."/>
            <person name="Sreedasyam A."/>
            <person name="Maumus F."/>
            <person name="Tiley G.P."/>
            <person name="Fernandez-Pozo N."/>
            <person name="Barry K."/>
            <person name="Chen C."/>
            <person name="Wang M."/>
            <person name="Lipzen A."/>
            <person name="Daum C."/>
            <person name="Saski C.A."/>
            <person name="Payton A.C."/>
            <person name="Mcbreen J.C."/>
            <person name="Conrad R.E."/>
            <person name="Kollar L.M."/>
            <person name="Olsson S."/>
            <person name="Huttunen S."/>
            <person name="Landis J.B."/>
            <person name="Wickett N.J."/>
            <person name="Johnson M.G."/>
            <person name="Rensing S.A."/>
            <person name="Grimwood J."/>
            <person name="Schmutz J."/>
            <person name="Mcdaniel S.F."/>
        </authorList>
    </citation>
    <scope>NUCLEOTIDE SEQUENCE</scope>
    <source>
        <strain evidence="9">R40</strain>
    </source>
</reference>
<dbReference type="InterPro" id="IPR000996">
    <property type="entry name" value="Clathrin_L-chain"/>
</dbReference>
<feature type="compositionally biased region" description="Basic and acidic residues" evidence="8">
    <location>
        <begin position="10"/>
        <end position="25"/>
    </location>
</feature>
<gene>
    <name evidence="9" type="ORF">KC19_4G142000</name>
</gene>
<comment type="function">
    <text evidence="1 7">Clathrin is the major protein of the polyhedral coat of coated pits and vesicles.</text>
</comment>
<evidence type="ECO:0000256" key="8">
    <source>
        <dbReference type="SAM" id="MobiDB-lite"/>
    </source>
</evidence>
<keyword evidence="10" id="KW-1185">Reference proteome</keyword>
<feature type="region of interest" description="Disordered" evidence="8">
    <location>
        <begin position="1"/>
        <end position="73"/>
    </location>
</feature>
<keyword evidence="5 7" id="KW-0168">Coated pit</keyword>
<evidence type="ECO:0000256" key="4">
    <source>
        <dbReference type="ARBA" id="ARBA00023136"/>
    </source>
</evidence>
<dbReference type="Proteomes" id="UP000822688">
    <property type="component" value="Chromosome 4"/>
</dbReference>
<dbReference type="Pfam" id="PF01086">
    <property type="entry name" value="Clathrin_lg_ch"/>
    <property type="match status" value="1"/>
</dbReference>
<feature type="compositionally biased region" description="Acidic residues" evidence="8">
    <location>
        <begin position="47"/>
        <end position="60"/>
    </location>
</feature>
<dbReference type="GO" id="GO:0030132">
    <property type="term" value="C:clathrin coat of coated pit"/>
    <property type="evidence" value="ECO:0007669"/>
    <property type="project" value="InterPro"/>
</dbReference>
<name>A0A8T0I8I7_CERPU</name>
<dbReference type="AlphaFoldDB" id="A0A8T0I8I7"/>
<dbReference type="GO" id="GO:0072583">
    <property type="term" value="P:clathrin-dependent endocytosis"/>
    <property type="evidence" value="ECO:0007669"/>
    <property type="project" value="TreeGrafter"/>
</dbReference>
<dbReference type="GO" id="GO:0030130">
    <property type="term" value="C:clathrin coat of trans-Golgi network vesicle"/>
    <property type="evidence" value="ECO:0007669"/>
    <property type="project" value="InterPro"/>
</dbReference>
<dbReference type="GO" id="GO:0005198">
    <property type="term" value="F:structural molecule activity"/>
    <property type="evidence" value="ECO:0007669"/>
    <property type="project" value="InterPro"/>
</dbReference>
<comment type="subcellular location">
    <subcellularLocation>
        <location evidence="2 7">Cytoplasmic vesicle membrane</location>
        <topology evidence="2 7">Peripheral membrane protein</topology>
        <orientation evidence="2 7">Cytoplasmic side</orientation>
    </subcellularLocation>
    <subcellularLocation>
        <location evidence="7">Membrane</location>
        <location evidence="7">Coated pit</location>
        <topology evidence="7">Peripheral membrane protein</topology>
        <orientation evidence="7">Cytoplasmic side</orientation>
    </subcellularLocation>
    <text evidence="7">Cytoplasmic face of coated pits and vesicles.</text>
</comment>
<evidence type="ECO:0000256" key="3">
    <source>
        <dbReference type="ARBA" id="ARBA00005263"/>
    </source>
</evidence>
<evidence type="ECO:0000256" key="5">
    <source>
        <dbReference type="ARBA" id="ARBA00023176"/>
    </source>
</evidence>
<evidence type="ECO:0000256" key="6">
    <source>
        <dbReference type="ARBA" id="ARBA00023329"/>
    </source>
</evidence>
<dbReference type="GO" id="GO:0006886">
    <property type="term" value="P:intracellular protein transport"/>
    <property type="evidence" value="ECO:0007669"/>
    <property type="project" value="InterPro"/>
</dbReference>
<protein>
    <recommendedName>
        <fullName evidence="7">Clathrin light chain</fullName>
    </recommendedName>
</protein>
<comment type="caution">
    <text evidence="9">The sequence shown here is derived from an EMBL/GenBank/DDBJ whole genome shotgun (WGS) entry which is preliminary data.</text>
</comment>
<keyword evidence="6 7" id="KW-0968">Cytoplasmic vesicle</keyword>